<evidence type="ECO:0000313" key="7">
    <source>
        <dbReference type="EMBL" id="WYJ92570.1"/>
    </source>
</evidence>
<evidence type="ECO:0000256" key="1">
    <source>
        <dbReference type="ARBA" id="ARBA00022723"/>
    </source>
</evidence>
<keyword evidence="2 3" id="KW-0862">Zinc</keyword>
<feature type="binding site" evidence="4">
    <location>
        <position position="90"/>
    </location>
    <ligand>
        <name>Zn(2+)</name>
        <dbReference type="ChEBI" id="CHEBI:29105"/>
    </ligand>
</feature>
<dbReference type="CDD" id="cd07010">
    <property type="entry name" value="cupin_PMI_type_I_N_bac"/>
    <property type="match status" value="1"/>
</dbReference>
<dbReference type="InterPro" id="IPR014628">
    <property type="entry name" value="Man6P_isomerase_Firm_short"/>
</dbReference>
<evidence type="ECO:0000256" key="3">
    <source>
        <dbReference type="PIRNR" id="PIRNR036894"/>
    </source>
</evidence>
<comment type="similarity">
    <text evidence="3">Belongs to the mannose-6-phosphate isomerase type 1 family.</text>
</comment>
<dbReference type="GO" id="GO:0005975">
    <property type="term" value="P:carbohydrate metabolic process"/>
    <property type="evidence" value="ECO:0007669"/>
    <property type="project" value="UniProtKB-UniRule"/>
</dbReference>
<evidence type="ECO:0000313" key="8">
    <source>
        <dbReference type="Proteomes" id="UP000196151"/>
    </source>
</evidence>
<dbReference type="AlphaFoldDB" id="A0A200JDI1"/>
<comment type="cofactor">
    <cofactor evidence="4">
        <name>Zn(2+)</name>
        <dbReference type="ChEBI" id="CHEBI:29105"/>
    </cofactor>
    <text evidence="4">Binds 1 zinc ion per subunit.</text>
</comment>
<dbReference type="EMBL" id="NIBQ01000001">
    <property type="protein sequence ID" value="OUZ35263.1"/>
    <property type="molecule type" value="Genomic_DNA"/>
</dbReference>
<protein>
    <recommendedName>
        <fullName evidence="3">Mannose-6-phosphate isomerase</fullName>
        <ecNumber evidence="3">5.3.1.8</ecNumber>
    </recommendedName>
</protein>
<dbReference type="PANTHER" id="PTHR42742">
    <property type="entry name" value="TRANSCRIPTIONAL REPRESSOR MPRA"/>
    <property type="match status" value="1"/>
</dbReference>
<gene>
    <name evidence="7" type="ORF">A5889_000049</name>
    <name evidence="6" type="ORF">A5889_000739</name>
</gene>
<dbReference type="RefSeq" id="WP_087639880.1">
    <property type="nucleotide sequence ID" value="NZ_CP147246.1"/>
</dbReference>
<dbReference type="InterPro" id="IPR051804">
    <property type="entry name" value="Carb_Metab_Reg_Kinase/Isom"/>
</dbReference>
<dbReference type="SUPFAM" id="SSF51182">
    <property type="entry name" value="RmlC-like cupins"/>
    <property type="match status" value="1"/>
</dbReference>
<dbReference type="GO" id="GO:0004476">
    <property type="term" value="F:mannose-6-phosphate isomerase activity"/>
    <property type="evidence" value="ECO:0007669"/>
    <property type="project" value="UniProtKB-UniRule"/>
</dbReference>
<evidence type="ECO:0000313" key="6">
    <source>
        <dbReference type="EMBL" id="OUZ35263.1"/>
    </source>
</evidence>
<dbReference type="Gene3D" id="2.60.120.10">
    <property type="entry name" value="Jelly Rolls"/>
    <property type="match status" value="1"/>
</dbReference>
<reference evidence="7" key="3">
    <citation type="submission" date="2024-03" db="EMBL/GenBank/DDBJ databases">
        <title>The Genome Sequence of Enterococcus sp. DIV0238c.</title>
        <authorList>
            <consortium name="The Broad Institute Genomics Platform"/>
            <consortium name="The Broad Institute Microbial Omics Core"/>
            <consortium name="The Broad Institute Genomic Center for Infectious Diseases"/>
            <person name="Earl A."/>
            <person name="Manson A."/>
            <person name="Gilmore M."/>
            <person name="Schwartman J."/>
            <person name="Shea T."/>
            <person name="Abouelleil A."/>
            <person name="Cao P."/>
            <person name="Chapman S."/>
            <person name="Cusick C."/>
            <person name="Young S."/>
            <person name="Neafsey D."/>
            <person name="Nusbaum C."/>
            <person name="Birren B."/>
        </authorList>
    </citation>
    <scope>NUCLEOTIDE SEQUENCE</scope>
    <source>
        <strain evidence="7">9D6_DIV0238</strain>
    </source>
</reference>
<evidence type="ECO:0000256" key="2">
    <source>
        <dbReference type="ARBA" id="ARBA00022833"/>
    </source>
</evidence>
<feature type="binding site" evidence="4">
    <location>
        <position position="165"/>
    </location>
    <ligand>
        <name>Zn(2+)</name>
        <dbReference type="ChEBI" id="CHEBI:29105"/>
    </ligand>
</feature>
<evidence type="ECO:0000256" key="5">
    <source>
        <dbReference type="PIRSR" id="PIRSR036894-2"/>
    </source>
</evidence>
<dbReference type="GO" id="GO:0008270">
    <property type="term" value="F:zinc ion binding"/>
    <property type="evidence" value="ECO:0007669"/>
    <property type="project" value="UniProtKB-UniRule"/>
</dbReference>
<dbReference type="Proteomes" id="UP000196151">
    <property type="component" value="Chromosome"/>
</dbReference>
<dbReference type="InterPro" id="IPR011051">
    <property type="entry name" value="RmlC_Cupin_sf"/>
</dbReference>
<dbReference type="InterPro" id="IPR014710">
    <property type="entry name" value="RmlC-like_jellyroll"/>
</dbReference>
<dbReference type="EMBL" id="CP147246">
    <property type="protein sequence ID" value="WYJ92570.1"/>
    <property type="molecule type" value="Genomic_DNA"/>
</dbReference>
<organism evidence="6">
    <name type="scientific">Candidatus Enterococcus dunnyi</name>
    <dbReference type="NCBI Taxonomy" id="1834192"/>
    <lineage>
        <taxon>Bacteria</taxon>
        <taxon>Bacillati</taxon>
        <taxon>Bacillota</taxon>
        <taxon>Bacilli</taxon>
        <taxon>Lactobacillales</taxon>
        <taxon>Enterococcaceae</taxon>
        <taxon>Enterococcus</taxon>
    </lineage>
</organism>
<keyword evidence="3 7" id="KW-0413">Isomerase</keyword>
<dbReference type="EC" id="5.3.1.8" evidence="3"/>
<accession>A0A200JDI1</accession>
<evidence type="ECO:0000256" key="4">
    <source>
        <dbReference type="PIRSR" id="PIRSR036894-1"/>
    </source>
</evidence>
<keyword evidence="8" id="KW-1185">Reference proteome</keyword>
<dbReference type="PANTHER" id="PTHR42742:SF3">
    <property type="entry name" value="FRUCTOKINASE"/>
    <property type="match status" value="1"/>
</dbReference>
<name>A0A200JDI1_9ENTE</name>
<dbReference type="PIRSF" id="PIRSF036894">
    <property type="entry name" value="PMI_Firm_short"/>
    <property type="match status" value="1"/>
</dbReference>
<keyword evidence="1 3" id="KW-0479">Metal-binding</keyword>
<proteinExistence type="inferred from homology"/>
<feature type="binding site" evidence="4">
    <location>
        <position position="108"/>
    </location>
    <ligand>
        <name>Zn(2+)</name>
        <dbReference type="ChEBI" id="CHEBI:29105"/>
    </ligand>
</feature>
<dbReference type="OrthoDB" id="9808275at2"/>
<sequence>MFILKSIPKKRIWGTPRLQAYSTESCEGKIGSVYSASATEEIDSPIVSKQQTLREVVQKNPQSFGLLEGEEYPLIISMTGADEDLSIQVHPTDDYAEKTVNKPYGKSEAWFFLTPPKSGSIIAGQTAASKQTFMTAIQENKYETILGKTTVTKESVVYIPSGTIHALTKGALVYEIQQSTDITYRFYDYDRSDDSGIKRELHTKQATETLELQQTVLKANFDLGQTLDVKEFTVRRALLAKNYRNQKSLAQVITVLTGTTKIAEQEIKQGQSIIVLPDEQLVIDTPFECMIATPKAYWRETSV</sequence>
<reference evidence="6" key="1">
    <citation type="submission" date="2017-05" db="EMBL/GenBank/DDBJ databases">
        <title>The Genome Sequence of Enterococcus sp. 9D6_DIV0238.</title>
        <authorList>
            <consortium name="The Broad Institute Genomics Platform"/>
            <consortium name="The Broad Institute Genomic Center for Infectious Diseases"/>
            <person name="Earl A."/>
            <person name="Manson A."/>
            <person name="Schwartman J."/>
            <person name="Gilmore M."/>
            <person name="Abouelleil A."/>
            <person name="Cao P."/>
            <person name="Chapman S."/>
            <person name="Cusick C."/>
            <person name="Shea T."/>
            <person name="Young S."/>
            <person name="Neafsey D."/>
            <person name="Nusbaum C."/>
            <person name="Birren B."/>
        </authorList>
    </citation>
    <scope>NUCLEOTIDE SEQUENCE [LARGE SCALE GENOMIC DNA]</scope>
    <source>
        <strain evidence="6">9D6_DIV0238</strain>
    </source>
</reference>
<comment type="catalytic activity">
    <reaction evidence="3">
        <text>D-mannose 6-phosphate = D-fructose 6-phosphate</text>
        <dbReference type="Rhea" id="RHEA:12356"/>
        <dbReference type="ChEBI" id="CHEBI:58735"/>
        <dbReference type="ChEBI" id="CHEBI:61527"/>
        <dbReference type="EC" id="5.3.1.8"/>
    </reaction>
</comment>
<feature type="active site" evidence="5">
    <location>
        <position position="185"/>
    </location>
</feature>
<reference evidence="7" key="2">
    <citation type="submission" date="2017-05" db="EMBL/GenBank/DDBJ databases">
        <authorList>
            <consortium name="The Broad Institute Genomics Platform"/>
            <consortium name="The Broad Institute Genomic Center for Infectious Diseases"/>
            <person name="Earl A."/>
            <person name="Manson A."/>
            <person name="Schwartman J."/>
            <person name="Gilmore M."/>
            <person name="Abouelleil A."/>
            <person name="Cao P."/>
            <person name="Chapman S."/>
            <person name="Cusick C."/>
            <person name="Shea T."/>
            <person name="Young S."/>
            <person name="Neafsey D."/>
            <person name="Nusbaum C."/>
            <person name="Birren B."/>
        </authorList>
    </citation>
    <scope>NUCLEOTIDE SEQUENCE</scope>
    <source>
        <strain evidence="7">9D6_DIV0238</strain>
    </source>
</reference>